<comment type="caution">
    <text evidence="2">The sequence shown here is derived from an EMBL/GenBank/DDBJ whole genome shotgun (WGS) entry which is preliminary data.</text>
</comment>
<evidence type="ECO:0000313" key="2">
    <source>
        <dbReference type="EMBL" id="CAF1543121.1"/>
    </source>
</evidence>
<dbReference type="Proteomes" id="UP000663852">
    <property type="component" value="Unassembled WGS sequence"/>
</dbReference>
<organism evidence="2 3">
    <name type="scientific">Adineta ricciae</name>
    <name type="common">Rotifer</name>
    <dbReference type="NCBI Taxonomy" id="249248"/>
    <lineage>
        <taxon>Eukaryota</taxon>
        <taxon>Metazoa</taxon>
        <taxon>Spiralia</taxon>
        <taxon>Gnathifera</taxon>
        <taxon>Rotifera</taxon>
        <taxon>Eurotatoria</taxon>
        <taxon>Bdelloidea</taxon>
        <taxon>Adinetida</taxon>
        <taxon>Adinetidae</taxon>
        <taxon>Adineta</taxon>
    </lineage>
</organism>
<keyword evidence="1" id="KW-1133">Transmembrane helix</keyword>
<sequence>MKILEDYFVGKSHAWRNKITTHKYFGVFLMDTFDFHNNAEEKKPESLFYTPITIIIDLIWYIYKSWFYFVSPICQLVIGVVFIHQCPIQRFIPIYLLVSSAGSFIFLGINIFLKLVNYIALARNTVQLVKCCISTNCAINCCAFSIKIPYRLFSFIWFIAFLGCDCCLRNPSLQYFCCPMLVDQELIAESSFDLHTFPPVVSMLQTSAEPLRFPAIEQTTPHSSRPVSEIDNPLQEMSVVSLPVMTERF</sequence>
<protein>
    <submittedName>
        <fullName evidence="2">Uncharacterized protein</fullName>
    </submittedName>
</protein>
<proteinExistence type="predicted"/>
<gene>
    <name evidence="2" type="ORF">EDS130_LOCUS45467</name>
</gene>
<feature type="transmembrane region" description="Helical" evidence="1">
    <location>
        <begin position="94"/>
        <end position="113"/>
    </location>
</feature>
<evidence type="ECO:0000256" key="1">
    <source>
        <dbReference type="SAM" id="Phobius"/>
    </source>
</evidence>
<evidence type="ECO:0000313" key="3">
    <source>
        <dbReference type="Proteomes" id="UP000663852"/>
    </source>
</evidence>
<name>A0A815W9R2_ADIRI</name>
<dbReference type="OrthoDB" id="6157510at2759"/>
<keyword evidence="1" id="KW-0472">Membrane</keyword>
<reference evidence="2" key="1">
    <citation type="submission" date="2021-02" db="EMBL/GenBank/DDBJ databases">
        <authorList>
            <person name="Nowell W R."/>
        </authorList>
    </citation>
    <scope>NUCLEOTIDE SEQUENCE</scope>
</reference>
<keyword evidence="1" id="KW-0812">Transmembrane</keyword>
<dbReference type="AlphaFoldDB" id="A0A815W9R2"/>
<dbReference type="EMBL" id="CAJNOJ010001115">
    <property type="protein sequence ID" value="CAF1543121.1"/>
    <property type="molecule type" value="Genomic_DNA"/>
</dbReference>
<accession>A0A815W9R2</accession>
<feature type="transmembrane region" description="Helical" evidence="1">
    <location>
        <begin position="46"/>
        <end position="63"/>
    </location>
</feature>
<feature type="transmembrane region" description="Helical" evidence="1">
    <location>
        <begin position="69"/>
        <end position="87"/>
    </location>
</feature>